<accession>A0AAX3ZKY4</accession>
<dbReference type="Proteomes" id="UP001231701">
    <property type="component" value="Chromosome"/>
</dbReference>
<dbReference type="EMBL" id="CP121271">
    <property type="protein sequence ID" value="WMC87460.1"/>
    <property type="molecule type" value="Genomic_DNA"/>
</dbReference>
<dbReference type="AlphaFoldDB" id="A0AAX3ZKY4"/>
<organism evidence="1 2">
    <name type="scientific">Streptomyces rochei</name>
    <name type="common">Streptomyces parvullus</name>
    <dbReference type="NCBI Taxonomy" id="1928"/>
    <lineage>
        <taxon>Bacteria</taxon>
        <taxon>Bacillati</taxon>
        <taxon>Actinomycetota</taxon>
        <taxon>Actinomycetes</taxon>
        <taxon>Kitasatosporales</taxon>
        <taxon>Streptomycetaceae</taxon>
        <taxon>Streptomyces</taxon>
        <taxon>Streptomyces rochei group</taxon>
    </lineage>
</organism>
<reference evidence="1" key="1">
    <citation type="submission" date="2023-03" db="EMBL/GenBank/DDBJ databases">
        <title>Borrelidin-producing and root-colonizing Streptomyces rochei is a potent biopesticide for soil-borne oomycete-caused plant diseases.</title>
        <authorList>
            <person name="Zhou D."/>
            <person name="Wang X."/>
            <person name="Navarro-Munoz J.C."/>
            <person name="Li W."/>
            <person name="Li J."/>
            <person name="Jiu M."/>
            <person name="Deng S."/>
            <person name="Ye Y."/>
            <person name="Daly P."/>
            <person name="Wei L."/>
        </authorList>
    </citation>
    <scope>NUCLEOTIDE SEQUENCE</scope>
    <source>
        <strain evidence="1">JK1</strain>
    </source>
</reference>
<dbReference type="GeneID" id="90944096"/>
<sequence length="76" mass="7835">MLVRIRTALGAPPRLSRHWERHTRAVAAAFAAAACLLLAANAGPARPPAPAVEQEVAPVAEPVPESGPESVVTVGH</sequence>
<evidence type="ECO:0000313" key="2">
    <source>
        <dbReference type="Proteomes" id="UP001231701"/>
    </source>
</evidence>
<name>A0AAX3ZKY4_STRRO</name>
<evidence type="ECO:0000313" key="1">
    <source>
        <dbReference type="EMBL" id="WMC87460.1"/>
    </source>
</evidence>
<gene>
    <name evidence="1" type="ORF">P7W03_18695</name>
</gene>
<protein>
    <submittedName>
        <fullName evidence="1">Uncharacterized protein</fullName>
    </submittedName>
</protein>
<proteinExistence type="predicted"/>
<dbReference type="PROSITE" id="PS51257">
    <property type="entry name" value="PROKAR_LIPOPROTEIN"/>
    <property type="match status" value="1"/>
</dbReference>
<dbReference type="RefSeq" id="WP_107053310.1">
    <property type="nucleotide sequence ID" value="NZ_CP121271.1"/>
</dbReference>